<comment type="caution">
    <text evidence="3">The sequence shown here is derived from an EMBL/GenBank/DDBJ whole genome shotgun (WGS) entry which is preliminary data.</text>
</comment>
<proteinExistence type="predicted"/>
<dbReference type="Proteomes" id="UP000332515">
    <property type="component" value="Unassembled WGS sequence"/>
</dbReference>
<reference evidence="3 4" key="1">
    <citation type="submission" date="2019-09" db="EMBL/GenBank/DDBJ databases">
        <title>Segnochrobactrum spirostomi gen. nov., sp. nov., isolated from the ciliate Spirostomum cf. yagiui and description of a novel family, Segnochrobactraceae fam. nov. within the order Rhizobiales of the class Alphaproteobacteria.</title>
        <authorList>
            <person name="Akter S."/>
            <person name="Shazib S.U.A."/>
            <person name="Shin M.K."/>
        </authorList>
    </citation>
    <scope>NUCLEOTIDE SEQUENCE [LARGE SCALE GENOMIC DNA]</scope>
    <source>
        <strain evidence="3 4">Sp-1</strain>
    </source>
</reference>
<dbReference type="InterPro" id="IPR000326">
    <property type="entry name" value="PAP2/HPO"/>
</dbReference>
<dbReference type="SMART" id="SM00014">
    <property type="entry name" value="acidPPc"/>
    <property type="match status" value="1"/>
</dbReference>
<gene>
    <name evidence="3" type="ORF">F0357_20445</name>
</gene>
<dbReference type="Gene3D" id="1.20.144.10">
    <property type="entry name" value="Phosphatidic acid phosphatase type 2/haloperoxidase"/>
    <property type="match status" value="1"/>
</dbReference>
<protein>
    <submittedName>
        <fullName evidence="3">Phosphatase PAP2 family protein</fullName>
    </submittedName>
</protein>
<organism evidence="3 4">
    <name type="scientific">Segnochrobactrum spirostomi</name>
    <dbReference type="NCBI Taxonomy" id="2608987"/>
    <lineage>
        <taxon>Bacteria</taxon>
        <taxon>Pseudomonadati</taxon>
        <taxon>Pseudomonadota</taxon>
        <taxon>Alphaproteobacteria</taxon>
        <taxon>Hyphomicrobiales</taxon>
        <taxon>Segnochrobactraceae</taxon>
        <taxon>Segnochrobactrum</taxon>
    </lineage>
</organism>
<evidence type="ECO:0000256" key="1">
    <source>
        <dbReference type="SAM" id="Phobius"/>
    </source>
</evidence>
<dbReference type="SUPFAM" id="SSF48317">
    <property type="entry name" value="Acid phosphatase/Vanadium-dependent haloperoxidase"/>
    <property type="match status" value="1"/>
</dbReference>
<feature type="transmembrane region" description="Helical" evidence="1">
    <location>
        <begin position="166"/>
        <end position="187"/>
    </location>
</feature>
<keyword evidence="1" id="KW-0812">Transmembrane</keyword>
<feature type="domain" description="Phosphatidic acid phosphatase type 2/haloperoxidase" evidence="2">
    <location>
        <begin position="88"/>
        <end position="208"/>
    </location>
</feature>
<feature type="transmembrane region" description="Helical" evidence="1">
    <location>
        <begin position="193"/>
        <end position="213"/>
    </location>
</feature>
<dbReference type="Pfam" id="PF01569">
    <property type="entry name" value="PAP2"/>
    <property type="match status" value="1"/>
</dbReference>
<keyword evidence="4" id="KW-1185">Reference proteome</keyword>
<sequence length="231" mass="24513">MQRGREMPSERRVWVSAAALCAVLVIIAFLFLDRPISSFVHAHIGRPHPILFAMQSVPEWLVPIATALLVVLGLKALLHPPLARIERALLATALSLATAQFIGNELKILFGRTWPETFVANNPSFIDNGVYGFFWLHGGAGWASFPSGHTTAISSVAAALAFAFPWLRIPCALAVLIVVIGLIGLDFHFLSDIIAGGFLGTAVAATVTGLMGARDAAVSAGSKRAAARSAH</sequence>
<dbReference type="EMBL" id="VWNA01000003">
    <property type="protein sequence ID" value="MQT14979.1"/>
    <property type="molecule type" value="Genomic_DNA"/>
</dbReference>
<feature type="transmembrane region" description="Helical" evidence="1">
    <location>
        <begin position="12"/>
        <end position="32"/>
    </location>
</feature>
<name>A0A6A7YC63_9HYPH</name>
<accession>A0A6A7YC63</accession>
<dbReference type="InterPro" id="IPR036938">
    <property type="entry name" value="PAP2/HPO_sf"/>
</dbReference>
<dbReference type="AlphaFoldDB" id="A0A6A7YC63"/>
<evidence type="ECO:0000259" key="2">
    <source>
        <dbReference type="SMART" id="SM00014"/>
    </source>
</evidence>
<evidence type="ECO:0000313" key="4">
    <source>
        <dbReference type="Proteomes" id="UP000332515"/>
    </source>
</evidence>
<feature type="transmembrane region" description="Helical" evidence="1">
    <location>
        <begin position="60"/>
        <end position="78"/>
    </location>
</feature>
<evidence type="ECO:0000313" key="3">
    <source>
        <dbReference type="EMBL" id="MQT14979.1"/>
    </source>
</evidence>
<keyword evidence="1" id="KW-0472">Membrane</keyword>
<keyword evidence="1" id="KW-1133">Transmembrane helix</keyword>